<dbReference type="PANTHER" id="PTHR24006:SF758">
    <property type="entry name" value="UBIQUITIN CARBOXYL-TERMINAL HYDROLASE 36"/>
    <property type="match status" value="1"/>
</dbReference>
<keyword evidence="7" id="KW-0788">Thiol protease</keyword>
<dbReference type="InterPro" id="IPR018200">
    <property type="entry name" value="USP_CS"/>
</dbReference>
<keyword evidence="11" id="KW-1185">Reference proteome</keyword>
<organism evidence="10 11">
    <name type="scientific">Absidia repens</name>
    <dbReference type="NCBI Taxonomy" id="90262"/>
    <lineage>
        <taxon>Eukaryota</taxon>
        <taxon>Fungi</taxon>
        <taxon>Fungi incertae sedis</taxon>
        <taxon>Mucoromycota</taxon>
        <taxon>Mucoromycotina</taxon>
        <taxon>Mucoromycetes</taxon>
        <taxon>Mucorales</taxon>
        <taxon>Cunninghamellaceae</taxon>
        <taxon>Absidia</taxon>
    </lineage>
</organism>
<keyword evidence="4" id="KW-0645">Protease</keyword>
<evidence type="ECO:0000256" key="6">
    <source>
        <dbReference type="ARBA" id="ARBA00022801"/>
    </source>
</evidence>
<evidence type="ECO:0000313" key="11">
    <source>
        <dbReference type="Proteomes" id="UP000193560"/>
    </source>
</evidence>
<dbReference type="InterPro" id="IPR038765">
    <property type="entry name" value="Papain-like_cys_pep_sf"/>
</dbReference>
<dbReference type="InterPro" id="IPR028889">
    <property type="entry name" value="USP"/>
</dbReference>
<keyword evidence="5" id="KW-0833">Ubl conjugation pathway</keyword>
<dbReference type="EMBL" id="MCGE01000033">
    <property type="protein sequence ID" value="ORZ07881.1"/>
    <property type="molecule type" value="Genomic_DNA"/>
</dbReference>
<dbReference type="InterPro" id="IPR001394">
    <property type="entry name" value="Peptidase_C19_UCH"/>
</dbReference>
<dbReference type="Proteomes" id="UP000193560">
    <property type="component" value="Unassembled WGS sequence"/>
</dbReference>
<dbReference type="CDD" id="cd02661">
    <property type="entry name" value="Peptidase_C19E"/>
    <property type="match status" value="1"/>
</dbReference>
<name>A0A1X2I2C4_9FUNG</name>
<dbReference type="PROSITE" id="PS50235">
    <property type="entry name" value="USP_3"/>
    <property type="match status" value="1"/>
</dbReference>
<reference evidence="10 11" key="1">
    <citation type="submission" date="2016-07" db="EMBL/GenBank/DDBJ databases">
        <title>Pervasive Adenine N6-methylation of Active Genes in Fungi.</title>
        <authorList>
            <consortium name="DOE Joint Genome Institute"/>
            <person name="Mondo S.J."/>
            <person name="Dannebaum R.O."/>
            <person name="Kuo R.C."/>
            <person name="Labutti K."/>
            <person name="Haridas S."/>
            <person name="Kuo A."/>
            <person name="Salamov A."/>
            <person name="Ahrendt S.R."/>
            <person name="Lipzen A."/>
            <person name="Sullivan W."/>
            <person name="Andreopoulos W.B."/>
            <person name="Clum A."/>
            <person name="Lindquist E."/>
            <person name="Daum C."/>
            <person name="Ramamoorthy G.K."/>
            <person name="Gryganskyi A."/>
            <person name="Culley D."/>
            <person name="Magnuson J.K."/>
            <person name="James T.Y."/>
            <person name="O'Malley M.A."/>
            <person name="Stajich J.E."/>
            <person name="Spatafora J.W."/>
            <person name="Visel A."/>
            <person name="Grigoriev I.V."/>
        </authorList>
    </citation>
    <scope>NUCLEOTIDE SEQUENCE [LARGE SCALE GENOMIC DNA]</scope>
    <source>
        <strain evidence="10 11">NRRL 1336</strain>
    </source>
</reference>
<protein>
    <recommendedName>
        <fullName evidence="3">ubiquitinyl hydrolase 1</fullName>
        <ecNumber evidence="3">3.4.19.12</ecNumber>
    </recommendedName>
</protein>
<evidence type="ECO:0000256" key="3">
    <source>
        <dbReference type="ARBA" id="ARBA00012759"/>
    </source>
</evidence>
<dbReference type="GO" id="GO:0016579">
    <property type="term" value="P:protein deubiquitination"/>
    <property type="evidence" value="ECO:0007669"/>
    <property type="project" value="InterPro"/>
</dbReference>
<sequence length="607" mass="68932">MSRSHKQRRSGMGNTKPHKFNDNNKTHFKHQNNKAHPRNDRHSKFNNNHTSRQFVRPNKQPQHQQHQQKQENEKTLPLPNGPLFERSKLTPRWKKTRTIGPGFVNGQNTCFLNSVLECLTYTPPLAQYFLYQGHRKQCTLKRFCAMCAMDDHVHRCLEEPKSLVKGAAILPRAFTSNLRAFSQTLRLGRQEDAHEFMMFLLDAMHKSTVQGYGKLDAKVERTAFIHQIFGGQLQSQLRCHSCNAKSNTFDNFLDLSVDLQQANSVQRALENFIKVDMIGGSDPDTKYRCESCKQKVNAGKQMTIHQLPSMLCVHLKRFTFDMMRGYMRKVTKDIQYTETLDMAPYVSKEVKCPSAGYQLYAVLVHLGYGCDSGHYFAYVKAPDGKWFRMDDEDVSPVSLKEVLSQQAYMLFYTSEKSSTHIPDTKVKSAEKDHGTKRKANDMENTSESVKLDSPKTTSPSPSPSLTNTAAEKKIKRNKDTPTKKDGELDDDDTPTTSTTPTKPTIKAKVDHVNADAAAVATATGPPKPFGMTMDHYTDGLSSWIIAPSNRPFRSLRGNMSPPTFTAAVSDVSAWSIVDQESDRKKKQQPLGKKWLRRMKSWNVEPSQ</sequence>
<dbReference type="GO" id="GO:0006508">
    <property type="term" value="P:proteolysis"/>
    <property type="evidence" value="ECO:0007669"/>
    <property type="project" value="UniProtKB-KW"/>
</dbReference>
<dbReference type="GO" id="GO:0005829">
    <property type="term" value="C:cytosol"/>
    <property type="evidence" value="ECO:0007669"/>
    <property type="project" value="TreeGrafter"/>
</dbReference>
<keyword evidence="6" id="KW-0378">Hydrolase</keyword>
<dbReference type="EC" id="3.4.19.12" evidence="3"/>
<dbReference type="GO" id="GO:0004843">
    <property type="term" value="F:cysteine-type deubiquitinase activity"/>
    <property type="evidence" value="ECO:0007669"/>
    <property type="project" value="UniProtKB-EC"/>
</dbReference>
<feature type="region of interest" description="Disordered" evidence="8">
    <location>
        <begin position="1"/>
        <end position="87"/>
    </location>
</feature>
<dbReference type="Gene3D" id="3.90.70.10">
    <property type="entry name" value="Cysteine proteinases"/>
    <property type="match status" value="1"/>
</dbReference>
<dbReference type="GO" id="GO:0005634">
    <property type="term" value="C:nucleus"/>
    <property type="evidence" value="ECO:0007669"/>
    <property type="project" value="TreeGrafter"/>
</dbReference>
<feature type="compositionally biased region" description="Low complexity" evidence="8">
    <location>
        <begin position="454"/>
        <end position="468"/>
    </location>
</feature>
<evidence type="ECO:0000313" key="10">
    <source>
        <dbReference type="EMBL" id="ORZ07881.1"/>
    </source>
</evidence>
<feature type="region of interest" description="Disordered" evidence="8">
    <location>
        <begin position="421"/>
        <end position="508"/>
    </location>
</feature>
<evidence type="ECO:0000256" key="1">
    <source>
        <dbReference type="ARBA" id="ARBA00000707"/>
    </source>
</evidence>
<evidence type="ECO:0000256" key="7">
    <source>
        <dbReference type="ARBA" id="ARBA00022807"/>
    </source>
</evidence>
<feature type="domain" description="USP" evidence="9">
    <location>
        <begin position="101"/>
        <end position="415"/>
    </location>
</feature>
<comment type="catalytic activity">
    <reaction evidence="1">
        <text>Thiol-dependent hydrolysis of ester, thioester, amide, peptide and isopeptide bonds formed by the C-terminal Gly of ubiquitin (a 76-residue protein attached to proteins as an intracellular targeting signal).</text>
        <dbReference type="EC" id="3.4.19.12"/>
    </reaction>
</comment>
<evidence type="ECO:0000256" key="5">
    <source>
        <dbReference type="ARBA" id="ARBA00022786"/>
    </source>
</evidence>
<dbReference type="STRING" id="90262.A0A1X2I2C4"/>
<dbReference type="PROSITE" id="PS00973">
    <property type="entry name" value="USP_2"/>
    <property type="match status" value="1"/>
</dbReference>
<evidence type="ECO:0000256" key="8">
    <source>
        <dbReference type="SAM" id="MobiDB-lite"/>
    </source>
</evidence>
<comment type="caution">
    <text evidence="10">The sequence shown here is derived from an EMBL/GenBank/DDBJ whole genome shotgun (WGS) entry which is preliminary data.</text>
</comment>
<evidence type="ECO:0000256" key="2">
    <source>
        <dbReference type="ARBA" id="ARBA00009085"/>
    </source>
</evidence>
<dbReference type="FunFam" id="3.90.70.10:FF:000119">
    <property type="entry name" value="Ubiquitin specific peptidase 36"/>
    <property type="match status" value="1"/>
</dbReference>
<gene>
    <name evidence="10" type="ORF">BCR42DRAFT_455821</name>
</gene>
<dbReference type="AlphaFoldDB" id="A0A1X2I2C4"/>
<feature type="compositionally biased region" description="Low complexity" evidence="8">
    <location>
        <begin position="494"/>
        <end position="506"/>
    </location>
</feature>
<accession>A0A1X2I2C4</accession>
<feature type="compositionally biased region" description="Basic and acidic residues" evidence="8">
    <location>
        <begin position="477"/>
        <end position="486"/>
    </location>
</feature>
<dbReference type="PANTHER" id="PTHR24006">
    <property type="entry name" value="UBIQUITIN CARBOXYL-TERMINAL HYDROLASE"/>
    <property type="match status" value="1"/>
</dbReference>
<feature type="compositionally biased region" description="Basic residues" evidence="8">
    <location>
        <begin position="26"/>
        <end position="36"/>
    </location>
</feature>
<dbReference type="OrthoDB" id="420187at2759"/>
<dbReference type="Pfam" id="PF00443">
    <property type="entry name" value="UCH"/>
    <property type="match status" value="1"/>
</dbReference>
<dbReference type="SUPFAM" id="SSF54001">
    <property type="entry name" value="Cysteine proteinases"/>
    <property type="match status" value="1"/>
</dbReference>
<feature type="compositionally biased region" description="Basic and acidic residues" evidence="8">
    <location>
        <begin position="422"/>
        <end position="441"/>
    </location>
</feature>
<evidence type="ECO:0000256" key="4">
    <source>
        <dbReference type="ARBA" id="ARBA00022670"/>
    </source>
</evidence>
<evidence type="ECO:0000259" key="9">
    <source>
        <dbReference type="PROSITE" id="PS50235"/>
    </source>
</evidence>
<feature type="compositionally biased region" description="Low complexity" evidence="8">
    <location>
        <begin position="57"/>
        <end position="67"/>
    </location>
</feature>
<dbReference type="InterPro" id="IPR050164">
    <property type="entry name" value="Peptidase_C19"/>
</dbReference>
<proteinExistence type="inferred from homology"/>
<comment type="similarity">
    <text evidence="2">Belongs to the peptidase C19 family.</text>
</comment>